<proteinExistence type="predicted"/>
<dbReference type="AlphaFoldDB" id="A0A0V0RZ89"/>
<gene>
    <name evidence="1" type="ORF">T07_13912</name>
</gene>
<evidence type="ECO:0000313" key="2">
    <source>
        <dbReference type="Proteomes" id="UP000054630"/>
    </source>
</evidence>
<dbReference type="Proteomes" id="UP000054630">
    <property type="component" value="Unassembled WGS sequence"/>
</dbReference>
<evidence type="ECO:0000313" key="1">
    <source>
        <dbReference type="EMBL" id="KRX19525.1"/>
    </source>
</evidence>
<protein>
    <submittedName>
        <fullName evidence="1">Uncharacterized protein</fullName>
    </submittedName>
</protein>
<name>A0A0V0RZ89_9BILA</name>
<accession>A0A0V0RZ89</accession>
<dbReference type="EMBL" id="JYDL01000058">
    <property type="protein sequence ID" value="KRX19525.1"/>
    <property type="molecule type" value="Genomic_DNA"/>
</dbReference>
<comment type="caution">
    <text evidence="1">The sequence shown here is derived from an EMBL/GenBank/DDBJ whole genome shotgun (WGS) entry which is preliminary data.</text>
</comment>
<reference evidence="1 2" key="1">
    <citation type="submission" date="2015-01" db="EMBL/GenBank/DDBJ databases">
        <title>Evolution of Trichinella species and genotypes.</title>
        <authorList>
            <person name="Korhonen P.K."/>
            <person name="Edoardo P."/>
            <person name="Giuseppe L.R."/>
            <person name="Gasser R.B."/>
        </authorList>
    </citation>
    <scope>NUCLEOTIDE SEQUENCE [LARGE SCALE GENOMIC DNA]</scope>
    <source>
        <strain evidence="1">ISS37</strain>
    </source>
</reference>
<keyword evidence="2" id="KW-1185">Reference proteome</keyword>
<dbReference type="OrthoDB" id="10321821at2759"/>
<organism evidence="1 2">
    <name type="scientific">Trichinella nelsoni</name>
    <dbReference type="NCBI Taxonomy" id="6336"/>
    <lineage>
        <taxon>Eukaryota</taxon>
        <taxon>Metazoa</taxon>
        <taxon>Ecdysozoa</taxon>
        <taxon>Nematoda</taxon>
        <taxon>Enoplea</taxon>
        <taxon>Dorylaimia</taxon>
        <taxon>Trichinellida</taxon>
        <taxon>Trichinellidae</taxon>
        <taxon>Trichinella</taxon>
    </lineage>
</organism>
<sequence>MRNVDAAGQIKRTLTFVRLFCFSIDQICASSGWWLVDVKRQAVRYGWMHVAWRLIEQKLTDDVEQPAGVEHVKATSGFKCSSRKHNRPISPHAVPYDIEWLGFNFHHLLKFASDSTIKVLCDRQRLDIGTDFERAAVLLFQQCGNHSANPFLLRPSTFDAGLWHSCLRFSSSKRWSLFSLVSVRLFRTVIKYRFKNSRDFVTNECGKKLKKSKMRKYYYRFHCDIIHRSIKRKKLAFPFCCQMVLKLFKMDNLSMQNSSCSAKYDTAEVAMFFPAEGGGYMPLPLTDGRCFTDRPQHQIMHNLASLDTGG</sequence>